<evidence type="ECO:0000313" key="3">
    <source>
        <dbReference type="EMBL" id="KAK0751480.1"/>
    </source>
</evidence>
<feature type="compositionally biased region" description="Basic residues" evidence="1">
    <location>
        <begin position="171"/>
        <end position="185"/>
    </location>
</feature>
<dbReference type="EMBL" id="JAUKUD010000002">
    <property type="protein sequence ID" value="KAK0751480.1"/>
    <property type="molecule type" value="Genomic_DNA"/>
</dbReference>
<keyword evidence="2" id="KW-0472">Membrane</keyword>
<feature type="compositionally biased region" description="Gly residues" evidence="1">
    <location>
        <begin position="125"/>
        <end position="135"/>
    </location>
</feature>
<organism evidence="3 4">
    <name type="scientific">Schizothecium vesticola</name>
    <dbReference type="NCBI Taxonomy" id="314040"/>
    <lineage>
        <taxon>Eukaryota</taxon>
        <taxon>Fungi</taxon>
        <taxon>Dikarya</taxon>
        <taxon>Ascomycota</taxon>
        <taxon>Pezizomycotina</taxon>
        <taxon>Sordariomycetes</taxon>
        <taxon>Sordariomycetidae</taxon>
        <taxon>Sordariales</taxon>
        <taxon>Schizotheciaceae</taxon>
        <taxon>Schizothecium</taxon>
    </lineage>
</organism>
<feature type="region of interest" description="Disordered" evidence="1">
    <location>
        <begin position="114"/>
        <end position="136"/>
    </location>
</feature>
<dbReference type="AlphaFoldDB" id="A0AA40F584"/>
<comment type="caution">
    <text evidence="3">The sequence shown here is derived from an EMBL/GenBank/DDBJ whole genome shotgun (WGS) entry which is preliminary data.</text>
</comment>
<keyword evidence="2" id="KW-0812">Transmembrane</keyword>
<evidence type="ECO:0000256" key="2">
    <source>
        <dbReference type="SAM" id="Phobius"/>
    </source>
</evidence>
<name>A0AA40F584_9PEZI</name>
<reference evidence="3" key="1">
    <citation type="submission" date="2023-06" db="EMBL/GenBank/DDBJ databases">
        <title>Genome-scale phylogeny and comparative genomics of the fungal order Sordariales.</title>
        <authorList>
            <consortium name="Lawrence Berkeley National Laboratory"/>
            <person name="Hensen N."/>
            <person name="Bonometti L."/>
            <person name="Westerberg I."/>
            <person name="Brannstrom I.O."/>
            <person name="Guillou S."/>
            <person name="Cros-Aarteil S."/>
            <person name="Calhoun S."/>
            <person name="Haridas S."/>
            <person name="Kuo A."/>
            <person name="Mondo S."/>
            <person name="Pangilinan J."/>
            <person name="Riley R."/>
            <person name="LaButti K."/>
            <person name="Andreopoulos B."/>
            <person name="Lipzen A."/>
            <person name="Chen C."/>
            <person name="Yanf M."/>
            <person name="Daum C."/>
            <person name="Ng V."/>
            <person name="Clum A."/>
            <person name="Steindorff A."/>
            <person name="Ohm R."/>
            <person name="Martin F."/>
            <person name="Silar P."/>
            <person name="Natvig D."/>
            <person name="Lalanne C."/>
            <person name="Gautier V."/>
            <person name="Ament-velasquez S.L."/>
            <person name="Kruys A."/>
            <person name="Hutchinson M.I."/>
            <person name="Powell A.J."/>
            <person name="Barry K."/>
            <person name="Miller A.N."/>
            <person name="Grigoriev I.V."/>
            <person name="Debuchy R."/>
            <person name="Gladieux P."/>
            <person name="Thoren M.H."/>
            <person name="Johannesson H."/>
        </authorList>
    </citation>
    <scope>NUCLEOTIDE SEQUENCE</scope>
    <source>
        <strain evidence="3">SMH3187-1</strain>
    </source>
</reference>
<accession>A0AA40F584</accession>
<dbReference type="Proteomes" id="UP001172155">
    <property type="component" value="Unassembled WGS sequence"/>
</dbReference>
<proteinExistence type="predicted"/>
<keyword evidence="2" id="KW-1133">Transmembrane helix</keyword>
<keyword evidence="4" id="KW-1185">Reference proteome</keyword>
<gene>
    <name evidence="3" type="ORF">B0T18DRAFT_69221</name>
</gene>
<feature type="region of interest" description="Disordered" evidence="1">
    <location>
        <begin position="150"/>
        <end position="185"/>
    </location>
</feature>
<sequence length="185" mass="19745">MVSGSGQGCAVWYAAVLLGATVALQGVGYRCPPLLSRNGKRRRYHQRPASQFLGFNQRLAEVTSSFEPRQGAGNGERRGLRGKPCMTGRERYLEVPPTGVVLGLGSSQVPGVIRTQPPRLDNPDGCGGGRGGGGSIEPTWAYPIPSRLPHTTIQSRPMASAVKIPSSNPQARRRHGHTRPGNKTA</sequence>
<evidence type="ECO:0000313" key="4">
    <source>
        <dbReference type="Proteomes" id="UP001172155"/>
    </source>
</evidence>
<protein>
    <submittedName>
        <fullName evidence="3">Uncharacterized protein</fullName>
    </submittedName>
</protein>
<feature type="transmembrane region" description="Helical" evidence="2">
    <location>
        <begin position="12"/>
        <end position="32"/>
    </location>
</feature>
<evidence type="ECO:0000256" key="1">
    <source>
        <dbReference type="SAM" id="MobiDB-lite"/>
    </source>
</evidence>